<name>A0A0R2SBS3_9GAMM</name>
<accession>A0A0R2SBS3</accession>
<dbReference type="GO" id="GO:0046872">
    <property type="term" value="F:metal ion binding"/>
    <property type="evidence" value="ECO:0007669"/>
    <property type="project" value="UniProtKB-KW"/>
</dbReference>
<protein>
    <recommendedName>
        <fullName evidence="6">Phosphoserine phosphatase</fullName>
    </recommendedName>
</protein>
<gene>
    <name evidence="4" type="ORF">ABR69_05345</name>
</gene>
<comment type="caution">
    <text evidence="4">The sequence shown here is derived from an EMBL/GenBank/DDBJ whole genome shotgun (WGS) entry which is preliminary data.</text>
</comment>
<evidence type="ECO:0000256" key="1">
    <source>
        <dbReference type="ARBA" id="ARBA00022723"/>
    </source>
</evidence>
<sequence length="237" mass="25468">MARPAPRLALFDLDNTLLAGDSDHAWGEFLISRGIVDEVEHRAKNDAFYEQYVRGELDIHGYVAFTLEPILSLAPAALATLRQEFVTSEVAAIMLPQAIALVNSHRDAGDLCVIITATNEFITQPIAAAFGVEHLIATGLEQTGEGTEQRYTGAIKGTPCYQHGKITKLNAWLDARAAEAAGGDPLASLADSILYSDSFNDLPLLNAVTTAVAVDPDPRLEAEAVARGWEIRSLRGA</sequence>
<dbReference type="InterPro" id="IPR050582">
    <property type="entry name" value="HAD-like_SerB"/>
</dbReference>
<dbReference type="Gene3D" id="1.20.1440.100">
    <property type="entry name" value="SG protein - dephosphorylation function"/>
    <property type="match status" value="1"/>
</dbReference>
<dbReference type="InterPro" id="IPR023214">
    <property type="entry name" value="HAD_sf"/>
</dbReference>
<dbReference type="InterPro" id="IPR006385">
    <property type="entry name" value="HAD_hydro_SerB1"/>
</dbReference>
<dbReference type="EMBL" id="LIBB01000295">
    <property type="protein sequence ID" value="KRO70763.1"/>
    <property type="molecule type" value="Genomic_DNA"/>
</dbReference>
<evidence type="ECO:0000313" key="4">
    <source>
        <dbReference type="EMBL" id="KRO70763.1"/>
    </source>
</evidence>
<dbReference type="InterPro" id="IPR036412">
    <property type="entry name" value="HAD-like_sf"/>
</dbReference>
<evidence type="ECO:0008006" key="6">
    <source>
        <dbReference type="Google" id="ProtNLM"/>
    </source>
</evidence>
<dbReference type="NCBIfam" id="TIGR01490">
    <property type="entry name" value="HAD-SF-IB-hyp1"/>
    <property type="match status" value="1"/>
</dbReference>
<dbReference type="NCBIfam" id="TIGR01488">
    <property type="entry name" value="HAD-SF-IB"/>
    <property type="match status" value="1"/>
</dbReference>
<dbReference type="AlphaFoldDB" id="A0A0R2SBS3"/>
<evidence type="ECO:0000313" key="5">
    <source>
        <dbReference type="Proteomes" id="UP000051934"/>
    </source>
</evidence>
<dbReference type="PANTHER" id="PTHR43344:SF13">
    <property type="entry name" value="PHOSPHATASE RV3661-RELATED"/>
    <property type="match status" value="1"/>
</dbReference>
<dbReference type="Gene3D" id="3.40.50.1000">
    <property type="entry name" value="HAD superfamily/HAD-like"/>
    <property type="match status" value="1"/>
</dbReference>
<dbReference type="CDD" id="cd02612">
    <property type="entry name" value="HAD_PGPPase"/>
    <property type="match status" value="1"/>
</dbReference>
<dbReference type="PANTHER" id="PTHR43344">
    <property type="entry name" value="PHOSPHOSERINE PHOSPHATASE"/>
    <property type="match status" value="1"/>
</dbReference>
<proteinExistence type="predicted"/>
<dbReference type="GO" id="GO:0016787">
    <property type="term" value="F:hydrolase activity"/>
    <property type="evidence" value="ECO:0007669"/>
    <property type="project" value="UniProtKB-KW"/>
</dbReference>
<organism evidence="4 5">
    <name type="scientific">OM182 bacterium BACL3 MAG-120507-bin80</name>
    <dbReference type="NCBI Taxonomy" id="1655577"/>
    <lineage>
        <taxon>Bacteria</taxon>
        <taxon>Pseudomonadati</taxon>
        <taxon>Pseudomonadota</taxon>
        <taxon>Gammaproteobacteria</taxon>
        <taxon>OMG group</taxon>
        <taxon>OM182 clade</taxon>
    </lineage>
</organism>
<evidence type="ECO:0000256" key="2">
    <source>
        <dbReference type="ARBA" id="ARBA00022801"/>
    </source>
</evidence>
<keyword evidence="2" id="KW-0378">Hydrolase</keyword>
<evidence type="ECO:0000256" key="3">
    <source>
        <dbReference type="ARBA" id="ARBA00022842"/>
    </source>
</evidence>
<keyword evidence="1" id="KW-0479">Metal-binding</keyword>
<keyword evidence="3" id="KW-0460">Magnesium</keyword>
<dbReference type="Pfam" id="PF12710">
    <property type="entry name" value="HAD"/>
    <property type="match status" value="1"/>
</dbReference>
<dbReference type="Proteomes" id="UP000051934">
    <property type="component" value="Unassembled WGS sequence"/>
</dbReference>
<reference evidence="4 5" key="1">
    <citation type="submission" date="2015-10" db="EMBL/GenBank/DDBJ databases">
        <title>Metagenome-Assembled Genomes uncover a global brackish microbiome.</title>
        <authorList>
            <person name="Hugerth L.W."/>
            <person name="Larsson J."/>
            <person name="Alneberg J."/>
            <person name="Lindh M.V."/>
            <person name="Legrand C."/>
            <person name="Pinhassi J."/>
            <person name="Andersson A.F."/>
        </authorList>
    </citation>
    <scope>NUCLEOTIDE SEQUENCE [LARGE SCALE GENOMIC DNA]</scope>
    <source>
        <strain evidence="4">BACL4 MAG-120507-bin80</strain>
    </source>
</reference>
<dbReference type="SUPFAM" id="SSF56784">
    <property type="entry name" value="HAD-like"/>
    <property type="match status" value="1"/>
</dbReference>